<evidence type="ECO:0000313" key="1">
    <source>
        <dbReference type="EMBL" id="KAJ9061378.1"/>
    </source>
</evidence>
<name>A0ACC2SGF6_9FUNG</name>
<evidence type="ECO:0000313" key="2">
    <source>
        <dbReference type="Proteomes" id="UP001165960"/>
    </source>
</evidence>
<accession>A0ACC2SGF6</accession>
<gene>
    <name evidence="1" type="ORF">DSO57_1021311</name>
</gene>
<proteinExistence type="predicted"/>
<dbReference type="EMBL" id="QTSX02005073">
    <property type="protein sequence ID" value="KAJ9061378.1"/>
    <property type="molecule type" value="Genomic_DNA"/>
</dbReference>
<reference evidence="1" key="1">
    <citation type="submission" date="2022-04" db="EMBL/GenBank/DDBJ databases">
        <title>Genome of the entomopathogenic fungus Entomophthora muscae.</title>
        <authorList>
            <person name="Elya C."/>
            <person name="Lovett B.R."/>
            <person name="Lee E."/>
            <person name="Macias A.M."/>
            <person name="Hajek A.E."/>
            <person name="De Bivort B.L."/>
            <person name="Kasson M.T."/>
            <person name="De Fine Licht H.H."/>
            <person name="Stajich J.E."/>
        </authorList>
    </citation>
    <scope>NUCLEOTIDE SEQUENCE</scope>
    <source>
        <strain evidence="1">Berkeley</strain>
    </source>
</reference>
<comment type="caution">
    <text evidence="1">The sequence shown here is derived from an EMBL/GenBank/DDBJ whole genome shotgun (WGS) entry which is preliminary data.</text>
</comment>
<sequence length="59" mass="6678">MKCLIRSKNAIPSCKRIDTRSTASRSRCSIVSSIQQPLTYDEKQDDHVKCTDCRDCVEG</sequence>
<protein>
    <submittedName>
        <fullName evidence="1">Uncharacterized protein</fullName>
    </submittedName>
</protein>
<keyword evidence="2" id="KW-1185">Reference proteome</keyword>
<organism evidence="1 2">
    <name type="scientific">Entomophthora muscae</name>
    <dbReference type="NCBI Taxonomy" id="34485"/>
    <lineage>
        <taxon>Eukaryota</taxon>
        <taxon>Fungi</taxon>
        <taxon>Fungi incertae sedis</taxon>
        <taxon>Zoopagomycota</taxon>
        <taxon>Entomophthoromycotina</taxon>
        <taxon>Entomophthoromycetes</taxon>
        <taxon>Entomophthorales</taxon>
        <taxon>Entomophthoraceae</taxon>
        <taxon>Entomophthora</taxon>
    </lineage>
</organism>
<dbReference type="Proteomes" id="UP001165960">
    <property type="component" value="Unassembled WGS sequence"/>
</dbReference>